<dbReference type="Proteomes" id="UP000008141">
    <property type="component" value="Unassembled WGS sequence"/>
</dbReference>
<dbReference type="OMA" id="MNFDAVC"/>
<evidence type="ECO:0000313" key="3">
    <source>
        <dbReference type="EMBL" id="EFN52851.1"/>
    </source>
</evidence>
<sequence length="202" mass="20514">MRAQARARTQYHWDKRSKKYVKLQAGETIKAGKRVKTESGAKGSKGATGIYQKWAKKTRLRVASGGTEEQSSALAAQVADRFKRGGRGWANPLKAEVPNAGAREELRTPDQVRKAAKEEARKQEHLAKSGGSGARSSGGGSFKGGKPGGGGFKGGKPGGAGGGFKGGKPGGGGGFKGKGGGGGLKPRGGVSKGGAKGGKGRR</sequence>
<dbReference type="GO" id="GO:0005524">
    <property type="term" value="F:ATP binding"/>
    <property type="evidence" value="ECO:0007669"/>
    <property type="project" value="InterPro"/>
</dbReference>
<dbReference type="eggNOG" id="KOG0337">
    <property type="taxonomic scope" value="Eukaryota"/>
</dbReference>
<accession>E1ZMS7</accession>
<name>E1ZMS7_CHLVA</name>
<dbReference type="InterPro" id="IPR012541">
    <property type="entry name" value="DBP10_C"/>
</dbReference>
<organism evidence="4">
    <name type="scientific">Chlorella variabilis</name>
    <name type="common">Green alga</name>
    <dbReference type="NCBI Taxonomy" id="554065"/>
    <lineage>
        <taxon>Eukaryota</taxon>
        <taxon>Viridiplantae</taxon>
        <taxon>Chlorophyta</taxon>
        <taxon>core chlorophytes</taxon>
        <taxon>Trebouxiophyceae</taxon>
        <taxon>Chlorellales</taxon>
        <taxon>Chlorellaceae</taxon>
        <taxon>Chlorella clade</taxon>
        <taxon>Chlorella</taxon>
    </lineage>
</organism>
<evidence type="ECO:0000313" key="4">
    <source>
        <dbReference type="Proteomes" id="UP000008141"/>
    </source>
</evidence>
<evidence type="ECO:0000256" key="1">
    <source>
        <dbReference type="SAM" id="MobiDB-lite"/>
    </source>
</evidence>
<feature type="compositionally biased region" description="Gly residues" evidence="1">
    <location>
        <begin position="130"/>
        <end position="202"/>
    </location>
</feature>
<gene>
    <name evidence="3" type="ORF">CHLNCDRAFT_138323</name>
</gene>
<dbReference type="STRING" id="554065.E1ZMS7"/>
<dbReference type="SMART" id="SM01123">
    <property type="entry name" value="DBP10CT"/>
    <property type="match status" value="1"/>
</dbReference>
<proteinExistence type="predicted"/>
<dbReference type="Pfam" id="PF08147">
    <property type="entry name" value="DBP10CT"/>
    <property type="match status" value="1"/>
</dbReference>
<dbReference type="InParanoid" id="E1ZMS7"/>
<dbReference type="AlphaFoldDB" id="E1ZMS7"/>
<feature type="region of interest" description="Disordered" evidence="1">
    <location>
        <begin position="85"/>
        <end position="202"/>
    </location>
</feature>
<keyword evidence="4" id="KW-1185">Reference proteome</keyword>
<dbReference type="KEGG" id="cvr:CHLNCDRAFT_138323"/>
<dbReference type="GO" id="GO:0003723">
    <property type="term" value="F:RNA binding"/>
    <property type="evidence" value="ECO:0007669"/>
    <property type="project" value="InterPro"/>
</dbReference>
<dbReference type="GO" id="GO:0003724">
    <property type="term" value="F:RNA helicase activity"/>
    <property type="evidence" value="ECO:0007669"/>
    <property type="project" value="InterPro"/>
</dbReference>
<dbReference type="GeneID" id="17352318"/>
<protein>
    <recommendedName>
        <fullName evidence="2">DBP10 C-terminal domain-containing protein</fullName>
    </recommendedName>
</protein>
<feature type="compositionally biased region" description="Basic and acidic residues" evidence="1">
    <location>
        <begin position="102"/>
        <end position="127"/>
    </location>
</feature>
<reference evidence="3 4" key="1">
    <citation type="journal article" date="2010" name="Plant Cell">
        <title>The Chlorella variabilis NC64A genome reveals adaptation to photosymbiosis, coevolution with viruses, and cryptic sex.</title>
        <authorList>
            <person name="Blanc G."/>
            <person name="Duncan G."/>
            <person name="Agarkova I."/>
            <person name="Borodovsky M."/>
            <person name="Gurnon J."/>
            <person name="Kuo A."/>
            <person name="Lindquist E."/>
            <person name="Lucas S."/>
            <person name="Pangilinan J."/>
            <person name="Polle J."/>
            <person name="Salamov A."/>
            <person name="Terry A."/>
            <person name="Yamada T."/>
            <person name="Dunigan D.D."/>
            <person name="Grigoriev I.V."/>
            <person name="Claverie J.M."/>
            <person name="Van Etten J.L."/>
        </authorList>
    </citation>
    <scope>NUCLEOTIDE SEQUENCE [LARGE SCALE GENOMIC DNA]</scope>
    <source>
        <strain evidence="3 4">NC64A</strain>
    </source>
</reference>
<dbReference type="RefSeq" id="XP_005844953.1">
    <property type="nucleotide sequence ID" value="XM_005844891.1"/>
</dbReference>
<dbReference type="GO" id="GO:0005634">
    <property type="term" value="C:nucleus"/>
    <property type="evidence" value="ECO:0007669"/>
    <property type="project" value="InterPro"/>
</dbReference>
<dbReference type="OrthoDB" id="1747189at2759"/>
<dbReference type="EMBL" id="GL433854">
    <property type="protein sequence ID" value="EFN52851.1"/>
    <property type="molecule type" value="Genomic_DNA"/>
</dbReference>
<feature type="domain" description="DBP10 C-terminal" evidence="2">
    <location>
        <begin position="4"/>
        <end position="57"/>
    </location>
</feature>
<evidence type="ECO:0000259" key="2">
    <source>
        <dbReference type="SMART" id="SM01123"/>
    </source>
</evidence>